<evidence type="ECO:0000313" key="2">
    <source>
        <dbReference type="Proteomes" id="UP000541444"/>
    </source>
</evidence>
<evidence type="ECO:0000313" key="1">
    <source>
        <dbReference type="EMBL" id="KAF6164096.1"/>
    </source>
</evidence>
<sequence length="79" mass="9967">MVHCMRVEAGPSTQNSLERTLQQKRHWMVLLHLVAVSKQCWMNYSWRRDKQKKKMKEEERYFEKNWKKIQVYLRIERER</sequence>
<dbReference type="AlphaFoldDB" id="A0A7J7NAB2"/>
<keyword evidence="2" id="KW-1185">Reference proteome</keyword>
<dbReference type="Proteomes" id="UP000541444">
    <property type="component" value="Unassembled WGS sequence"/>
</dbReference>
<protein>
    <submittedName>
        <fullName evidence="1">Uncharacterized protein</fullName>
    </submittedName>
</protein>
<comment type="caution">
    <text evidence="1">The sequence shown here is derived from an EMBL/GenBank/DDBJ whole genome shotgun (WGS) entry which is preliminary data.</text>
</comment>
<dbReference type="EMBL" id="JACGCM010000940">
    <property type="protein sequence ID" value="KAF6164096.1"/>
    <property type="molecule type" value="Genomic_DNA"/>
</dbReference>
<name>A0A7J7NAB2_9MAGN</name>
<reference evidence="1 2" key="1">
    <citation type="journal article" date="2020" name="IScience">
        <title>Genome Sequencing of the Endangered Kingdonia uniflora (Circaeasteraceae, Ranunculales) Reveals Potential Mechanisms of Evolutionary Specialization.</title>
        <authorList>
            <person name="Sun Y."/>
            <person name="Deng T."/>
            <person name="Zhang A."/>
            <person name="Moore M.J."/>
            <person name="Landis J.B."/>
            <person name="Lin N."/>
            <person name="Zhang H."/>
            <person name="Zhang X."/>
            <person name="Huang J."/>
            <person name="Zhang X."/>
            <person name="Sun H."/>
            <person name="Wang H."/>
        </authorList>
    </citation>
    <scope>NUCLEOTIDE SEQUENCE [LARGE SCALE GENOMIC DNA]</scope>
    <source>
        <strain evidence="1">TB1705</strain>
        <tissue evidence="1">Leaf</tissue>
    </source>
</reference>
<organism evidence="1 2">
    <name type="scientific">Kingdonia uniflora</name>
    <dbReference type="NCBI Taxonomy" id="39325"/>
    <lineage>
        <taxon>Eukaryota</taxon>
        <taxon>Viridiplantae</taxon>
        <taxon>Streptophyta</taxon>
        <taxon>Embryophyta</taxon>
        <taxon>Tracheophyta</taxon>
        <taxon>Spermatophyta</taxon>
        <taxon>Magnoliopsida</taxon>
        <taxon>Ranunculales</taxon>
        <taxon>Circaeasteraceae</taxon>
        <taxon>Kingdonia</taxon>
    </lineage>
</organism>
<proteinExistence type="predicted"/>
<gene>
    <name evidence="1" type="ORF">GIB67_017680</name>
</gene>
<accession>A0A7J7NAB2</accession>